<dbReference type="InterPro" id="IPR045886">
    <property type="entry name" value="ThiF/MoeB/HesA"/>
</dbReference>
<evidence type="ECO:0000256" key="8">
    <source>
        <dbReference type="ARBA" id="ARBA00023006"/>
    </source>
</evidence>
<evidence type="ECO:0000256" key="3">
    <source>
        <dbReference type="ARBA" id="ARBA00017647"/>
    </source>
</evidence>
<dbReference type="FunFam" id="3.40.140.70:FF:000001">
    <property type="entry name" value="Ubiquitin-like modifier-activating enzyme atg7"/>
    <property type="match status" value="1"/>
</dbReference>
<dbReference type="PANTHER" id="PTHR10953:SF3">
    <property type="entry name" value="UBIQUITIN-LIKE MODIFIER-ACTIVATING ENZYME ATG7"/>
    <property type="match status" value="1"/>
</dbReference>
<evidence type="ECO:0000256" key="10">
    <source>
        <dbReference type="RuleBase" id="RU366022"/>
    </source>
</evidence>
<dbReference type="GO" id="GO:0015031">
    <property type="term" value="P:protein transport"/>
    <property type="evidence" value="ECO:0007669"/>
    <property type="project" value="UniProtKB-UniRule"/>
</dbReference>
<evidence type="ECO:0000256" key="4">
    <source>
        <dbReference type="ARBA" id="ARBA00022448"/>
    </source>
</evidence>
<dbReference type="Pfam" id="PF00899">
    <property type="entry name" value="ThiF"/>
    <property type="match status" value="1"/>
</dbReference>
<dbReference type="InterPro" id="IPR042523">
    <property type="entry name" value="Atg7_N_2"/>
</dbReference>
<dbReference type="GO" id="GO:0034727">
    <property type="term" value="P:piecemeal microautophagy of the nucleus"/>
    <property type="evidence" value="ECO:0007669"/>
    <property type="project" value="TreeGrafter"/>
</dbReference>
<dbReference type="InterPro" id="IPR042522">
    <property type="entry name" value="Atg7_N_1"/>
</dbReference>
<dbReference type="AlphaFoldDB" id="A0A6B2KZK5"/>
<dbReference type="NCBIfam" id="TIGR01381">
    <property type="entry name" value="E1_like_apg7"/>
    <property type="match status" value="1"/>
</dbReference>
<comment type="similarity">
    <text evidence="1 10">Belongs to the ATG7 family.</text>
</comment>
<evidence type="ECO:0000259" key="12">
    <source>
        <dbReference type="Pfam" id="PF16420"/>
    </source>
</evidence>
<keyword evidence="6 10" id="KW-0833">Ubl conjugation pathway</keyword>
<dbReference type="InterPro" id="IPR006285">
    <property type="entry name" value="Atg7"/>
</dbReference>
<name>A0A6B2KZK5_9EUKA</name>
<keyword evidence="4 10" id="KW-0813">Transport</keyword>
<dbReference type="FunFam" id="3.40.50.720:FF:000395">
    <property type="entry name" value="ubiquitin-like modifier-activating enzyme ATG7"/>
    <property type="match status" value="1"/>
</dbReference>
<comment type="subunit">
    <text evidence="2 10">Homodimer.</text>
</comment>
<dbReference type="EMBL" id="GIBP01001132">
    <property type="protein sequence ID" value="NDV30101.1"/>
    <property type="molecule type" value="Transcribed_RNA"/>
</dbReference>
<evidence type="ECO:0000256" key="2">
    <source>
        <dbReference type="ARBA" id="ARBA00011738"/>
    </source>
</evidence>
<keyword evidence="8 10" id="KW-0072">Autophagy</keyword>
<dbReference type="GO" id="GO:0000045">
    <property type="term" value="P:autophagosome assembly"/>
    <property type="evidence" value="ECO:0007669"/>
    <property type="project" value="TreeGrafter"/>
</dbReference>
<protein>
    <recommendedName>
        <fullName evidence="3 10">Ubiquitin-like modifier-activating enzyme ATG7</fullName>
    </recommendedName>
    <alternativeName>
        <fullName evidence="10">Autophagy-related protein 7</fullName>
    </alternativeName>
</protein>
<dbReference type="Gene3D" id="3.40.140.70">
    <property type="entry name" value="Ubiquitin-like modifier-activating enzyme ATG7 N-terminal domain"/>
    <property type="match status" value="1"/>
</dbReference>
<reference evidence="13" key="1">
    <citation type="journal article" date="2020" name="J. Eukaryot. Microbiol.">
        <title>De novo Sequencing, Assembly and Annotation of the Transcriptome for the Free-Living Testate Amoeba Arcella intermedia.</title>
        <authorList>
            <person name="Ribeiro G.M."/>
            <person name="Porfirio-Sousa A.L."/>
            <person name="Maurer-Alcala X.X."/>
            <person name="Katz L.A."/>
            <person name="Lahr D.J.G."/>
        </authorList>
    </citation>
    <scope>NUCLEOTIDE SEQUENCE</scope>
</reference>
<feature type="domain" description="THIF-type NAD/FAD binding fold" evidence="11">
    <location>
        <begin position="317"/>
        <end position="550"/>
    </location>
</feature>
<dbReference type="InterPro" id="IPR035985">
    <property type="entry name" value="Ubiquitin-activating_enz"/>
</dbReference>
<sequence>MQFQSWVSSIDSAFWYELGRLKLNEFKLDQSAVPIHAYYGTGYPGVPTHLFVNLDAFKKDFKAPSYHYKMPGELHNTNTIESFKTLDKKKLSETISKQIWEDIESGKAIKDPSLLNRFAVITYVDLKKYHYYYWFSFPSIQSEEPCISLKNELLSDVLSQSQIQQFKNGLEPIRDKEPFFVLNLTGDSVSVHPFQEIETIKSTAKELIIGFMDPGYQDGILGWPLRNLLPLLRKLGLKIVKILSFKYPPENSKDILSRVFTVEIGDYKSNNGVPVSLASWEKNHKGELKPKFLNLSNTMDHKQLAESAVELNLKLMRWRVLPGLNLERVFASKCLLLGAGTLGCNLARNLLSWGVRTITLVDYGKVSYSNPVRQTLFCFEDSEEGKPKAPTAAQMLKKIFPNINAKGIEMSIPMPGHPIEEKNKKAFFETLDQLDQLISEHDFTFLGLDSREARWLPSLIAASKSKAVINVALGFDSFVVMRHGAPNYTQKPSTPSPTLGCYFCNDIMAPSDSMTDRTLDQQCTVTRPGLSFMASAVATELMVSILHHPKGINAPPEGKIDIGEKASTELGIIPHQIRGFLTNFQNVTLVGQQYTRCVACSEPVVSAYHKNPHEFVYSVCNNPLVLEDITGITKMKQEQDSHPIDWEVADEDFDDL</sequence>
<dbReference type="Gene3D" id="3.40.140.100">
    <property type="entry name" value="Ubiquitin-like modifier-activating enzyme ATG7 C-terminal domain"/>
    <property type="match status" value="1"/>
</dbReference>
<accession>A0A6B2KZK5</accession>
<dbReference type="Pfam" id="PF16420">
    <property type="entry name" value="ATG7_N"/>
    <property type="match status" value="1"/>
</dbReference>
<dbReference type="InterPro" id="IPR000594">
    <property type="entry name" value="ThiF_NAD_FAD-bd"/>
</dbReference>
<feature type="domain" description="Ubiquitin-like modifier-activating enzyme Atg7 N-terminal" evidence="12">
    <location>
        <begin position="1"/>
        <end position="299"/>
    </location>
</feature>
<keyword evidence="7 10" id="KW-0653">Protein transport</keyword>
<dbReference type="CDD" id="cd01486">
    <property type="entry name" value="Apg7"/>
    <property type="match status" value="1"/>
</dbReference>
<comment type="function">
    <text evidence="10">E1-like activating enzyme involved in the 2 ubiquitin-like systems required for autophagy.</text>
</comment>
<dbReference type="GO" id="GO:0000422">
    <property type="term" value="P:autophagy of mitochondrion"/>
    <property type="evidence" value="ECO:0007669"/>
    <property type="project" value="TreeGrafter"/>
</dbReference>
<proteinExistence type="inferred from homology"/>
<comment type="subcellular location">
    <subcellularLocation>
        <location evidence="10">Cytoplasm</location>
    </subcellularLocation>
    <subcellularLocation>
        <location evidence="10">Preautophagosomal structure</location>
    </subcellularLocation>
</comment>
<dbReference type="SUPFAM" id="SSF69572">
    <property type="entry name" value="Activating enzymes of the ubiquitin-like proteins"/>
    <property type="match status" value="1"/>
</dbReference>
<dbReference type="PANTHER" id="PTHR10953">
    <property type="entry name" value="UBIQUITIN-ACTIVATING ENZYME E1"/>
    <property type="match status" value="1"/>
</dbReference>
<evidence type="ECO:0000313" key="13">
    <source>
        <dbReference type="EMBL" id="NDV30101.1"/>
    </source>
</evidence>
<evidence type="ECO:0000256" key="5">
    <source>
        <dbReference type="ARBA" id="ARBA00022490"/>
    </source>
</evidence>
<keyword evidence="5 10" id="KW-0963">Cytoplasm</keyword>
<evidence type="ECO:0000256" key="7">
    <source>
        <dbReference type="ARBA" id="ARBA00022927"/>
    </source>
</evidence>
<organism evidence="13">
    <name type="scientific">Arcella intermedia</name>
    <dbReference type="NCBI Taxonomy" id="1963864"/>
    <lineage>
        <taxon>Eukaryota</taxon>
        <taxon>Amoebozoa</taxon>
        <taxon>Tubulinea</taxon>
        <taxon>Elardia</taxon>
        <taxon>Arcellinida</taxon>
        <taxon>Sphaerothecina</taxon>
        <taxon>Arcellidae</taxon>
        <taxon>Arcella</taxon>
    </lineage>
</organism>
<feature type="active site" description="Glycyl thioester intermediate" evidence="9">
    <location>
        <position position="523"/>
    </location>
</feature>
<dbReference type="Gene3D" id="3.40.50.720">
    <property type="entry name" value="NAD(P)-binding Rossmann-like Domain"/>
    <property type="match status" value="1"/>
</dbReference>
<dbReference type="GO" id="GO:0019778">
    <property type="term" value="F:Atg12 activating enzyme activity"/>
    <property type="evidence" value="ECO:0007669"/>
    <property type="project" value="TreeGrafter"/>
</dbReference>
<dbReference type="GO" id="GO:0000407">
    <property type="term" value="C:phagophore assembly site"/>
    <property type="evidence" value="ECO:0007669"/>
    <property type="project" value="UniProtKB-SubCell"/>
</dbReference>
<dbReference type="GO" id="GO:0019779">
    <property type="term" value="F:Atg8 activating enzyme activity"/>
    <property type="evidence" value="ECO:0007669"/>
    <property type="project" value="TreeGrafter"/>
</dbReference>
<evidence type="ECO:0000256" key="1">
    <source>
        <dbReference type="ARBA" id="ARBA00010931"/>
    </source>
</evidence>
<dbReference type="GO" id="GO:0006995">
    <property type="term" value="P:cellular response to nitrogen starvation"/>
    <property type="evidence" value="ECO:0007669"/>
    <property type="project" value="TreeGrafter"/>
</dbReference>
<evidence type="ECO:0000256" key="9">
    <source>
        <dbReference type="PIRSR" id="PIRSR606285-1"/>
    </source>
</evidence>
<dbReference type="InterPro" id="IPR032197">
    <property type="entry name" value="Atg7_N"/>
</dbReference>
<dbReference type="GO" id="GO:0032446">
    <property type="term" value="P:protein modification by small protein conjugation"/>
    <property type="evidence" value="ECO:0007669"/>
    <property type="project" value="TreeGrafter"/>
</dbReference>
<evidence type="ECO:0000259" key="11">
    <source>
        <dbReference type="Pfam" id="PF00899"/>
    </source>
</evidence>
<evidence type="ECO:0000256" key="6">
    <source>
        <dbReference type="ARBA" id="ARBA00022786"/>
    </source>
</evidence>